<evidence type="ECO:0000313" key="1">
    <source>
        <dbReference type="EMBL" id="MDF3289797.1"/>
    </source>
</evidence>
<sequence length="70" mass="7324">MGTNNGARALDATQQALVVAETIEEPGSKAVALALLAVEARLDDIAAVARSVDHRLEQLNQYLGAIANKP</sequence>
<evidence type="ECO:0000313" key="2">
    <source>
        <dbReference type="Proteomes" id="UP001216579"/>
    </source>
</evidence>
<name>A0ABT5ZIY6_9ACTN</name>
<comment type="caution">
    <text evidence="1">The sequence shown here is derived from an EMBL/GenBank/DDBJ whole genome shotgun (WGS) entry which is preliminary data.</text>
</comment>
<gene>
    <name evidence="1" type="ORF">P3G67_11220</name>
</gene>
<dbReference type="EMBL" id="JARJBC010000005">
    <property type="protein sequence ID" value="MDF3289797.1"/>
    <property type="molecule type" value="Genomic_DNA"/>
</dbReference>
<keyword evidence="2" id="KW-1185">Reference proteome</keyword>
<proteinExistence type="predicted"/>
<dbReference type="Proteomes" id="UP001216579">
    <property type="component" value="Unassembled WGS sequence"/>
</dbReference>
<protein>
    <recommendedName>
        <fullName evidence="3">ANTAR domain-containing protein</fullName>
    </recommendedName>
</protein>
<dbReference type="RefSeq" id="WP_269855854.1">
    <property type="nucleotide sequence ID" value="NZ_JARJBC010000005.1"/>
</dbReference>
<organism evidence="1 2">
    <name type="scientific">Streptomyces silvisoli</name>
    <dbReference type="NCBI Taxonomy" id="3034235"/>
    <lineage>
        <taxon>Bacteria</taxon>
        <taxon>Bacillati</taxon>
        <taxon>Actinomycetota</taxon>
        <taxon>Actinomycetes</taxon>
        <taxon>Kitasatosporales</taxon>
        <taxon>Streptomycetaceae</taxon>
        <taxon>Streptomyces</taxon>
    </lineage>
</organism>
<reference evidence="1 2" key="1">
    <citation type="submission" date="2023-03" db="EMBL/GenBank/DDBJ databases">
        <title>Draft genome sequence of Streptomyces sp. RB6PN23 isolated from peat swamp forest in Thailand.</title>
        <authorList>
            <person name="Klaysubun C."/>
            <person name="Duangmal K."/>
        </authorList>
    </citation>
    <scope>NUCLEOTIDE SEQUENCE [LARGE SCALE GENOMIC DNA]</scope>
    <source>
        <strain evidence="1 2">RB6PN23</strain>
    </source>
</reference>
<accession>A0ABT5ZIY6</accession>
<evidence type="ECO:0008006" key="3">
    <source>
        <dbReference type="Google" id="ProtNLM"/>
    </source>
</evidence>